<name>A0A1Y1LHV5_PHOPY</name>
<dbReference type="InterPro" id="IPR051320">
    <property type="entry name" value="Viral_Replic_Matur_Polypro"/>
</dbReference>
<dbReference type="InterPro" id="IPR000477">
    <property type="entry name" value="RT_dom"/>
</dbReference>
<dbReference type="CDD" id="cd01647">
    <property type="entry name" value="RT_LTR"/>
    <property type="match status" value="1"/>
</dbReference>
<sequence length="131" mass="14917">MMMFGLRNAAQTCQRFVDEIIRGLDFVYAYIDDFLIASENEAQHVEHLKILFDRFAKYGVVINPAKCVFGVSEIAFLGYPVNASGITPMRERVEAISKFSLPFTLLPRNVQFLSTFCTARCENSTSFERLT</sequence>
<proteinExistence type="predicted"/>
<evidence type="ECO:0000313" key="2">
    <source>
        <dbReference type="EMBL" id="JAV71156.1"/>
    </source>
</evidence>
<dbReference type="Gene3D" id="3.30.70.270">
    <property type="match status" value="1"/>
</dbReference>
<feature type="domain" description="Reverse transcriptase" evidence="1">
    <location>
        <begin position="1"/>
        <end position="81"/>
    </location>
</feature>
<organism evidence="2">
    <name type="scientific">Photinus pyralis</name>
    <name type="common">Common eastern firefly</name>
    <name type="synonym">Lampyris pyralis</name>
    <dbReference type="NCBI Taxonomy" id="7054"/>
    <lineage>
        <taxon>Eukaryota</taxon>
        <taxon>Metazoa</taxon>
        <taxon>Ecdysozoa</taxon>
        <taxon>Arthropoda</taxon>
        <taxon>Hexapoda</taxon>
        <taxon>Insecta</taxon>
        <taxon>Pterygota</taxon>
        <taxon>Neoptera</taxon>
        <taxon>Endopterygota</taxon>
        <taxon>Coleoptera</taxon>
        <taxon>Polyphaga</taxon>
        <taxon>Elateriformia</taxon>
        <taxon>Elateroidea</taxon>
        <taxon>Lampyridae</taxon>
        <taxon>Lampyrinae</taxon>
        <taxon>Photinus</taxon>
    </lineage>
</organism>
<dbReference type="EMBL" id="GEZM01060253">
    <property type="protein sequence ID" value="JAV71156.1"/>
    <property type="molecule type" value="Transcribed_RNA"/>
</dbReference>
<dbReference type="GO" id="GO:0071897">
    <property type="term" value="P:DNA biosynthetic process"/>
    <property type="evidence" value="ECO:0007669"/>
    <property type="project" value="UniProtKB-ARBA"/>
</dbReference>
<protein>
    <recommendedName>
        <fullName evidence="1">Reverse transcriptase domain-containing protein</fullName>
    </recommendedName>
</protein>
<dbReference type="PROSITE" id="PS50878">
    <property type="entry name" value="RT_POL"/>
    <property type="match status" value="1"/>
</dbReference>
<dbReference type="PANTHER" id="PTHR33064">
    <property type="entry name" value="POL PROTEIN"/>
    <property type="match status" value="1"/>
</dbReference>
<dbReference type="FunFam" id="3.30.70.270:FF:000003">
    <property type="entry name" value="Transposon Ty3-G Gag-Pol polyprotein"/>
    <property type="match status" value="1"/>
</dbReference>
<reference evidence="2" key="1">
    <citation type="journal article" date="2016" name="Sci. Rep.">
        <title>Molecular characterization of firefly nuptial gifts: a multi-omics approach sheds light on postcopulatory sexual selection.</title>
        <authorList>
            <person name="Al-Wathiqui N."/>
            <person name="Fallon T.R."/>
            <person name="South A."/>
            <person name="Weng J.K."/>
            <person name="Lewis S.M."/>
        </authorList>
    </citation>
    <scope>NUCLEOTIDE SEQUENCE</scope>
</reference>
<dbReference type="AlphaFoldDB" id="A0A1Y1LHV5"/>
<dbReference type="PANTHER" id="PTHR33064:SF37">
    <property type="entry name" value="RIBONUCLEASE H"/>
    <property type="match status" value="1"/>
</dbReference>
<dbReference type="Pfam" id="PF00078">
    <property type="entry name" value="RVT_1"/>
    <property type="match status" value="1"/>
</dbReference>
<accession>A0A1Y1LHV5</accession>
<dbReference type="InterPro" id="IPR043128">
    <property type="entry name" value="Rev_trsase/Diguanyl_cyclase"/>
</dbReference>
<dbReference type="InterPro" id="IPR043502">
    <property type="entry name" value="DNA/RNA_pol_sf"/>
</dbReference>
<dbReference type="SUPFAM" id="SSF56672">
    <property type="entry name" value="DNA/RNA polymerases"/>
    <property type="match status" value="1"/>
</dbReference>
<evidence type="ECO:0000259" key="1">
    <source>
        <dbReference type="PROSITE" id="PS50878"/>
    </source>
</evidence>